<feature type="domain" description="Fe-containing alcohol dehydrogenase-like C-terminal" evidence="5">
    <location>
        <begin position="205"/>
        <end position="396"/>
    </location>
</feature>
<name>D6XYM0_BACIE</name>
<comment type="similarity">
    <text evidence="1">Belongs to the iron-containing alcohol dehydrogenase family.</text>
</comment>
<organism evidence="6 7">
    <name type="scientific">Bacillus selenitireducens (strain ATCC 700615 / DSM 15326 / MLS10)</name>
    <dbReference type="NCBI Taxonomy" id="439292"/>
    <lineage>
        <taxon>Bacteria</taxon>
        <taxon>Bacillati</taxon>
        <taxon>Bacillota</taxon>
        <taxon>Bacilli</taxon>
        <taxon>Bacillales</taxon>
        <taxon>Bacillaceae</taxon>
        <taxon>Salisediminibacterium</taxon>
    </lineage>
</organism>
<dbReference type="Proteomes" id="UP000000271">
    <property type="component" value="Chromosome"/>
</dbReference>
<evidence type="ECO:0000256" key="1">
    <source>
        <dbReference type="ARBA" id="ARBA00007358"/>
    </source>
</evidence>
<keyword evidence="7" id="KW-1185">Reference proteome</keyword>
<proteinExistence type="inferred from homology"/>
<dbReference type="KEGG" id="bse:Bsel_0643"/>
<dbReference type="PROSITE" id="PS00913">
    <property type="entry name" value="ADH_IRON_1"/>
    <property type="match status" value="1"/>
</dbReference>
<evidence type="ECO:0000256" key="2">
    <source>
        <dbReference type="ARBA" id="ARBA00023002"/>
    </source>
</evidence>
<dbReference type="AlphaFoldDB" id="D6XYM0"/>
<protein>
    <submittedName>
        <fullName evidence="6">Iron-containing alcohol dehydrogenase</fullName>
    </submittedName>
</protein>
<dbReference type="InterPro" id="IPR018211">
    <property type="entry name" value="ADH_Fe_CS"/>
</dbReference>
<accession>D6XYM0</accession>
<dbReference type="STRING" id="439292.Bsel_0643"/>
<evidence type="ECO:0000259" key="4">
    <source>
        <dbReference type="Pfam" id="PF00465"/>
    </source>
</evidence>
<evidence type="ECO:0000256" key="3">
    <source>
        <dbReference type="ARBA" id="ARBA00023027"/>
    </source>
</evidence>
<dbReference type="PROSITE" id="PS00060">
    <property type="entry name" value="ADH_IRON_2"/>
    <property type="match status" value="1"/>
</dbReference>
<dbReference type="EMBL" id="CP001791">
    <property type="protein sequence ID" value="ADH98178.1"/>
    <property type="molecule type" value="Genomic_DNA"/>
</dbReference>
<evidence type="ECO:0000313" key="6">
    <source>
        <dbReference type="EMBL" id="ADH98178.1"/>
    </source>
</evidence>
<dbReference type="FunFam" id="1.20.1090.10:FF:000001">
    <property type="entry name" value="Aldehyde-alcohol dehydrogenase"/>
    <property type="match status" value="1"/>
</dbReference>
<dbReference type="InterPro" id="IPR056798">
    <property type="entry name" value="ADH_Fe_C"/>
</dbReference>
<dbReference type="RefSeq" id="WP_013171607.1">
    <property type="nucleotide sequence ID" value="NC_014219.1"/>
</dbReference>
<dbReference type="CDD" id="cd08189">
    <property type="entry name" value="Fe-ADH-like"/>
    <property type="match status" value="1"/>
</dbReference>
<reference evidence="6" key="1">
    <citation type="submission" date="2009-10" db="EMBL/GenBank/DDBJ databases">
        <title>Complete sequence of Bacillus selenitireducens MLS10.</title>
        <authorList>
            <consortium name="US DOE Joint Genome Institute"/>
            <person name="Lucas S."/>
            <person name="Copeland A."/>
            <person name="Lapidus A."/>
            <person name="Glavina del Rio T."/>
            <person name="Dalin E."/>
            <person name="Tice H."/>
            <person name="Bruce D."/>
            <person name="Goodwin L."/>
            <person name="Pitluck S."/>
            <person name="Sims D."/>
            <person name="Brettin T."/>
            <person name="Detter J.C."/>
            <person name="Han C."/>
            <person name="Larimer F."/>
            <person name="Land M."/>
            <person name="Hauser L."/>
            <person name="Kyrpides N."/>
            <person name="Ovchinnikova G."/>
            <person name="Stolz J."/>
        </authorList>
    </citation>
    <scope>NUCLEOTIDE SEQUENCE [LARGE SCALE GENOMIC DNA]</scope>
    <source>
        <strain evidence="6">MLS10</strain>
    </source>
</reference>
<dbReference type="GO" id="GO:0004022">
    <property type="term" value="F:alcohol dehydrogenase (NAD+) activity"/>
    <property type="evidence" value="ECO:0007669"/>
    <property type="project" value="TreeGrafter"/>
</dbReference>
<dbReference type="Gene3D" id="1.20.1090.10">
    <property type="entry name" value="Dehydroquinate synthase-like - alpha domain"/>
    <property type="match status" value="1"/>
</dbReference>
<evidence type="ECO:0000259" key="5">
    <source>
        <dbReference type="Pfam" id="PF25137"/>
    </source>
</evidence>
<dbReference type="SUPFAM" id="SSF56796">
    <property type="entry name" value="Dehydroquinate synthase-like"/>
    <property type="match status" value="1"/>
</dbReference>
<dbReference type="OrthoDB" id="9815791at2"/>
<dbReference type="Pfam" id="PF25137">
    <property type="entry name" value="ADH_Fe_C"/>
    <property type="match status" value="1"/>
</dbReference>
<dbReference type="FunFam" id="3.40.50.1970:FF:000003">
    <property type="entry name" value="Alcohol dehydrogenase, iron-containing"/>
    <property type="match status" value="1"/>
</dbReference>
<dbReference type="HOGENOM" id="CLU_007207_0_0_9"/>
<feature type="domain" description="Alcohol dehydrogenase iron-type/glycerol dehydrogenase GldA" evidence="4">
    <location>
        <begin position="27"/>
        <end position="194"/>
    </location>
</feature>
<dbReference type="PANTHER" id="PTHR11496:SF102">
    <property type="entry name" value="ALCOHOL DEHYDROGENASE 4"/>
    <property type="match status" value="1"/>
</dbReference>
<dbReference type="InterPro" id="IPR001670">
    <property type="entry name" value="ADH_Fe/GldA"/>
</dbReference>
<evidence type="ECO:0000313" key="7">
    <source>
        <dbReference type="Proteomes" id="UP000000271"/>
    </source>
</evidence>
<dbReference type="GO" id="GO:0046872">
    <property type="term" value="F:metal ion binding"/>
    <property type="evidence" value="ECO:0007669"/>
    <property type="project" value="InterPro"/>
</dbReference>
<dbReference type="eggNOG" id="COG1454">
    <property type="taxonomic scope" value="Bacteria"/>
</dbReference>
<dbReference type="PANTHER" id="PTHR11496">
    <property type="entry name" value="ALCOHOL DEHYDROGENASE"/>
    <property type="match status" value="1"/>
</dbReference>
<dbReference type="Pfam" id="PF00465">
    <property type="entry name" value="Fe-ADH"/>
    <property type="match status" value="1"/>
</dbReference>
<keyword evidence="3" id="KW-0520">NAD</keyword>
<dbReference type="InterPro" id="IPR039697">
    <property type="entry name" value="Alcohol_dehydrogenase_Fe"/>
</dbReference>
<keyword evidence="2" id="KW-0560">Oxidoreductase</keyword>
<dbReference type="Gene3D" id="3.40.50.1970">
    <property type="match status" value="1"/>
</dbReference>
<sequence length="407" mass="44064">MFYEAACRGVQYSLKTVAPIMPWKEPELLMGEHALDQLPRRIAKEGINKVLIVTDRGIIDTGMTDTLKASLALHNIEFAIYADTVPNPTVNNVEEARTLYEAAGCEGIVAIGGGSPIDCAKAVGARIARPRTSLAAMKGLLRVLKKTPFIAVIPTTAGTGSEATIASVISDPATHEKYALMDHVLLPDVAVLDPLLTVGLPGHITAMTGMDALTHAIEAHLNRGVPDTVRAMSLEAIDLILTYLPIAYQDGENVFARKQMQYAAYLAGSAFTRGYVGYVHALAHPLSGFYQLPHGLANAIILPHVLRYYGEPAWSRMAEISDFAGLSKDHTTDEEKAAALIDAIVHLNRALHIPDHTTVIQDAHIAEMAKRAEKEANPLYPVPVILRQEALKELYEIIRQPGSVPAP</sequence>
<gene>
    <name evidence="6" type="ordered locus">Bsel_0643</name>
</gene>